<evidence type="ECO:0000256" key="5">
    <source>
        <dbReference type="ARBA" id="ARBA00022970"/>
    </source>
</evidence>
<dbReference type="InterPro" id="IPR001851">
    <property type="entry name" value="ABC_transp_permease"/>
</dbReference>
<comment type="similarity">
    <text evidence="8">Belongs to the binding-protein-dependent transport system permease family. LivHM subfamily.</text>
</comment>
<dbReference type="PANTHER" id="PTHR11795:SF442">
    <property type="entry name" value="ABC TRANSPORTER ATP-BINDING PROTEIN"/>
    <property type="match status" value="1"/>
</dbReference>
<dbReference type="GO" id="GO:0006865">
    <property type="term" value="P:amino acid transport"/>
    <property type="evidence" value="ECO:0007669"/>
    <property type="project" value="UniProtKB-KW"/>
</dbReference>
<keyword evidence="5" id="KW-0029">Amino-acid transport</keyword>
<feature type="transmembrane region" description="Helical" evidence="9">
    <location>
        <begin position="159"/>
        <end position="182"/>
    </location>
</feature>
<dbReference type="Pfam" id="PF02653">
    <property type="entry name" value="BPD_transp_2"/>
    <property type="match status" value="1"/>
</dbReference>
<dbReference type="AlphaFoldDB" id="A0A450TTD6"/>
<evidence type="ECO:0000256" key="2">
    <source>
        <dbReference type="ARBA" id="ARBA00022448"/>
    </source>
</evidence>
<feature type="transmembrane region" description="Helical" evidence="9">
    <location>
        <begin position="64"/>
        <end position="80"/>
    </location>
</feature>
<feature type="transmembrane region" description="Helical" evidence="9">
    <location>
        <begin position="86"/>
        <end position="106"/>
    </location>
</feature>
<accession>A0A450TTD6</accession>
<keyword evidence="7 9" id="KW-0472">Membrane</keyword>
<keyword evidence="6 9" id="KW-1133">Transmembrane helix</keyword>
<feature type="transmembrane region" description="Helical" evidence="9">
    <location>
        <begin position="244"/>
        <end position="270"/>
    </location>
</feature>
<comment type="subcellular location">
    <subcellularLocation>
        <location evidence="1">Cell inner membrane</location>
        <topology evidence="1">Multi-pass membrane protein</topology>
    </subcellularLocation>
</comment>
<evidence type="ECO:0000256" key="4">
    <source>
        <dbReference type="ARBA" id="ARBA00022692"/>
    </source>
</evidence>
<sequence length="311" mass="33764">MVKTYLESNFLSIHVYSKVNILDPSFLTIQFLNGLQLSALLFLLSIGLSVVFGLMNFINLAHGTLYMLGAYLGLTVVRLFDSYWMALLLAPLLVALSGALFYVLLLKRLQRESPMKQVLVTFGLIFVGFDAVRMIWGALPQTIPVPDILSGSIDVFGEIYPIFRLFIIAVGFMAFVLLYLGLEKTRIGAIIRAGVDDPVMVSALGINIELAFFAVFCLGCYLAGFAGVVAAPVFSLFPGMEMSVLILTMIVVVVGGPGSLWGAALGSLLIGMADTFGQVLFSEFASVTIYALMAIVLLLRPHGLIPARTMR</sequence>
<dbReference type="GO" id="GO:0022857">
    <property type="term" value="F:transmembrane transporter activity"/>
    <property type="evidence" value="ECO:0007669"/>
    <property type="project" value="InterPro"/>
</dbReference>
<evidence type="ECO:0000256" key="6">
    <source>
        <dbReference type="ARBA" id="ARBA00022989"/>
    </source>
</evidence>
<evidence type="ECO:0000256" key="1">
    <source>
        <dbReference type="ARBA" id="ARBA00004429"/>
    </source>
</evidence>
<keyword evidence="3" id="KW-1003">Cell membrane</keyword>
<keyword evidence="2" id="KW-0813">Transport</keyword>
<evidence type="ECO:0000256" key="3">
    <source>
        <dbReference type="ARBA" id="ARBA00022475"/>
    </source>
</evidence>
<protein>
    <submittedName>
        <fullName evidence="10">Amino acid/amide ABC transporter membrane protein 1, HAAT family</fullName>
    </submittedName>
</protein>
<dbReference type="CDD" id="cd06582">
    <property type="entry name" value="TM_PBP1_LivH_like"/>
    <property type="match status" value="1"/>
</dbReference>
<evidence type="ECO:0000256" key="8">
    <source>
        <dbReference type="ARBA" id="ARBA00037998"/>
    </source>
</evidence>
<name>A0A450TTD6_9GAMM</name>
<evidence type="ECO:0000313" key="10">
    <source>
        <dbReference type="EMBL" id="VFJ71989.1"/>
    </source>
</evidence>
<evidence type="ECO:0000256" key="7">
    <source>
        <dbReference type="ARBA" id="ARBA00023136"/>
    </source>
</evidence>
<dbReference type="EMBL" id="CAADFE010000030">
    <property type="protein sequence ID" value="VFJ71989.1"/>
    <property type="molecule type" value="Genomic_DNA"/>
</dbReference>
<feature type="transmembrane region" description="Helical" evidence="9">
    <location>
        <begin position="212"/>
        <end position="237"/>
    </location>
</feature>
<keyword evidence="4 9" id="KW-0812">Transmembrane</keyword>
<gene>
    <name evidence="10" type="ORF">BECKFW1821C_GA0114237_10303</name>
</gene>
<proteinExistence type="inferred from homology"/>
<feature type="transmembrane region" description="Helical" evidence="9">
    <location>
        <begin position="35"/>
        <end position="57"/>
    </location>
</feature>
<feature type="transmembrane region" description="Helical" evidence="9">
    <location>
        <begin position="118"/>
        <end position="139"/>
    </location>
</feature>
<feature type="transmembrane region" description="Helical" evidence="9">
    <location>
        <begin position="276"/>
        <end position="299"/>
    </location>
</feature>
<reference evidence="10" key="1">
    <citation type="submission" date="2019-02" db="EMBL/GenBank/DDBJ databases">
        <authorList>
            <person name="Gruber-Vodicka R. H."/>
            <person name="Seah K. B. B."/>
        </authorList>
    </citation>
    <scope>NUCLEOTIDE SEQUENCE</scope>
    <source>
        <strain evidence="10">BECK_BZ131</strain>
    </source>
</reference>
<organism evidence="10">
    <name type="scientific">Candidatus Kentrum sp. FW</name>
    <dbReference type="NCBI Taxonomy" id="2126338"/>
    <lineage>
        <taxon>Bacteria</taxon>
        <taxon>Pseudomonadati</taxon>
        <taxon>Pseudomonadota</taxon>
        <taxon>Gammaproteobacteria</taxon>
        <taxon>Candidatus Kentrum</taxon>
    </lineage>
</organism>
<evidence type="ECO:0000256" key="9">
    <source>
        <dbReference type="SAM" id="Phobius"/>
    </source>
</evidence>
<dbReference type="InterPro" id="IPR052157">
    <property type="entry name" value="BCAA_transport_permease"/>
</dbReference>
<dbReference type="GO" id="GO:0005886">
    <property type="term" value="C:plasma membrane"/>
    <property type="evidence" value="ECO:0007669"/>
    <property type="project" value="UniProtKB-SubCell"/>
</dbReference>
<dbReference type="PANTHER" id="PTHR11795">
    <property type="entry name" value="BRANCHED-CHAIN AMINO ACID TRANSPORT SYSTEM PERMEASE PROTEIN LIVH"/>
    <property type="match status" value="1"/>
</dbReference>